<organism evidence="8 9">
    <name type="scientific">Streptomyces corynorhini</name>
    <dbReference type="NCBI Taxonomy" id="2282652"/>
    <lineage>
        <taxon>Bacteria</taxon>
        <taxon>Bacillati</taxon>
        <taxon>Actinomycetota</taxon>
        <taxon>Actinomycetes</taxon>
        <taxon>Kitasatosporales</taxon>
        <taxon>Streptomycetaceae</taxon>
        <taxon>Streptomyces</taxon>
    </lineage>
</organism>
<feature type="domain" description="Nitrite/Sulfite reductase ferredoxin-like" evidence="7">
    <location>
        <begin position="314"/>
        <end position="375"/>
    </location>
</feature>
<evidence type="ECO:0000256" key="1">
    <source>
        <dbReference type="ARBA" id="ARBA00022485"/>
    </source>
</evidence>
<keyword evidence="9" id="KW-1185">Reference proteome</keyword>
<keyword evidence="5" id="KW-0408">Iron</keyword>
<feature type="domain" description="Nitrite/Sulfite reductase ferredoxin-like" evidence="7">
    <location>
        <begin position="43"/>
        <end position="98"/>
    </location>
</feature>
<dbReference type="Proteomes" id="UP000253741">
    <property type="component" value="Unassembled WGS sequence"/>
</dbReference>
<dbReference type="SUPFAM" id="SSF56014">
    <property type="entry name" value="Nitrite and sulphite reductase 4Fe-4S domain-like"/>
    <property type="match status" value="2"/>
</dbReference>
<proteinExistence type="predicted"/>
<evidence type="ECO:0000313" key="9">
    <source>
        <dbReference type="Proteomes" id="UP000253741"/>
    </source>
</evidence>
<dbReference type="InterPro" id="IPR005117">
    <property type="entry name" value="NiRdtase/SiRdtase_haem-b_fer"/>
</dbReference>
<evidence type="ECO:0000256" key="6">
    <source>
        <dbReference type="ARBA" id="ARBA00023014"/>
    </source>
</evidence>
<dbReference type="EC" id="1.14.13.83" evidence="8"/>
<protein>
    <submittedName>
        <fullName evidence="8">Precorrin-3B synthase</fullName>
        <ecNumber evidence="8">1.14.13.83</ecNumber>
    </submittedName>
</protein>
<dbReference type="SUPFAM" id="SSF55124">
    <property type="entry name" value="Nitrite/Sulfite reductase N-terminal domain-like"/>
    <property type="match status" value="2"/>
</dbReference>
<dbReference type="OrthoDB" id="105450at2"/>
<dbReference type="InterPro" id="IPR012798">
    <property type="entry name" value="Cbl_synth_CobG-like"/>
</dbReference>
<dbReference type="Gene3D" id="3.30.413.10">
    <property type="entry name" value="Sulfite Reductase Hemoprotein, domain 1"/>
    <property type="match status" value="2"/>
</dbReference>
<dbReference type="InterPro" id="IPR036136">
    <property type="entry name" value="Nit/Sulf_reduc_fer-like_dom_sf"/>
</dbReference>
<dbReference type="AlphaFoldDB" id="A0A370AQK8"/>
<evidence type="ECO:0000256" key="3">
    <source>
        <dbReference type="ARBA" id="ARBA00022723"/>
    </source>
</evidence>
<name>A0A370AQK8_9ACTN</name>
<dbReference type="InterPro" id="IPR051329">
    <property type="entry name" value="NIR_SIR_4Fe-4S"/>
</dbReference>
<keyword evidence="6" id="KW-0411">Iron-sulfur</keyword>
<gene>
    <name evidence="8" type="primary">cobG</name>
    <name evidence="8" type="ORF">DVH02_32920</name>
</gene>
<dbReference type="PANTHER" id="PTHR32439:SF9">
    <property type="entry name" value="BLR3264 PROTEIN"/>
    <property type="match status" value="1"/>
</dbReference>
<evidence type="ECO:0000313" key="8">
    <source>
        <dbReference type="EMBL" id="RDG31900.1"/>
    </source>
</evidence>
<comment type="caution">
    <text evidence="8">The sequence shown here is derived from an EMBL/GenBank/DDBJ whole genome shotgun (WGS) entry which is preliminary data.</text>
</comment>
<evidence type="ECO:0000256" key="5">
    <source>
        <dbReference type="ARBA" id="ARBA00023004"/>
    </source>
</evidence>
<keyword evidence="4 8" id="KW-0560">Oxidoreductase</keyword>
<dbReference type="GO" id="GO:0051539">
    <property type="term" value="F:4 iron, 4 sulfur cluster binding"/>
    <property type="evidence" value="ECO:0007669"/>
    <property type="project" value="UniProtKB-KW"/>
</dbReference>
<dbReference type="PANTHER" id="PTHR32439">
    <property type="entry name" value="FERREDOXIN--NITRITE REDUCTASE, CHLOROPLASTIC"/>
    <property type="match status" value="1"/>
</dbReference>
<dbReference type="NCBIfam" id="TIGR02435">
    <property type="entry name" value="CobG"/>
    <property type="match status" value="1"/>
</dbReference>
<dbReference type="Gene3D" id="3.90.480.10">
    <property type="entry name" value="Sulfite Reductase Hemoprotein,Domain 2"/>
    <property type="match status" value="2"/>
</dbReference>
<dbReference type="Pfam" id="PF03460">
    <property type="entry name" value="NIR_SIR_ferr"/>
    <property type="match status" value="2"/>
</dbReference>
<reference evidence="8 9" key="1">
    <citation type="submission" date="2018-07" db="EMBL/GenBank/DDBJ databases">
        <title>Streptomyces species from bats.</title>
        <authorList>
            <person name="Dunlap C."/>
        </authorList>
    </citation>
    <scope>NUCLEOTIDE SEQUENCE [LARGE SCALE GENOMIC DNA]</scope>
    <source>
        <strain evidence="8 9">AC230</strain>
    </source>
</reference>
<dbReference type="GO" id="GO:0046872">
    <property type="term" value="F:metal ion binding"/>
    <property type="evidence" value="ECO:0007669"/>
    <property type="project" value="UniProtKB-KW"/>
</dbReference>
<keyword evidence="1" id="KW-0004">4Fe-4S</keyword>
<keyword evidence="2" id="KW-0349">Heme</keyword>
<dbReference type="EMBL" id="QQNA01000379">
    <property type="protein sequence ID" value="RDG31900.1"/>
    <property type="molecule type" value="Genomic_DNA"/>
</dbReference>
<evidence type="ECO:0000256" key="4">
    <source>
        <dbReference type="ARBA" id="ARBA00023002"/>
    </source>
</evidence>
<accession>A0A370AQK8</accession>
<dbReference type="InterPro" id="IPR045854">
    <property type="entry name" value="NO2/SO3_Rdtase_4Fe4S_sf"/>
</dbReference>
<sequence>MAAVTAPAVTAPVVTAPVRAGAAPVRERGDACPGALRLHPADDGRLARLRLPAGHLTYRQARTLATAAERLGDGHLDITSRGNLQLRGLGASCGGELAELLREAGLLPSQEHERVRNIVASPLSGVDEVPPADVFLWARELDALLCASPAATALSGRFLFALDDGRGDVASLGADVTLLARRDGTATVHTGTNHPGLRVAATDAPRAALLAAETFLTVAAASGSGAWRVAELPAGHGGRTLSAAVAARLAEAGIAAEAGITAEAGIAAEEVGTGDTGTGSAGTAGSAGARAVAAGPPASYAPAEPPAPGIVRSPDGTSAAVSVYPPLGRLSVAQWRALLSAERDGSHGIRLTPWRGVVVPGLEPAAAERLLDRLRTAGLITAPDSPWHGVGACTGRPGCAKALADVRSDAATTLRAAGRDALPVHWSGCARRCGHPQGDHVNVIATAEGDYTVSVTGPLAAPVPPVPPVPPVTPVPPVPVPPSELAAAVATARTSQATTAATR</sequence>
<evidence type="ECO:0000256" key="2">
    <source>
        <dbReference type="ARBA" id="ARBA00022617"/>
    </source>
</evidence>
<keyword evidence="3" id="KW-0479">Metal-binding</keyword>
<evidence type="ECO:0000259" key="7">
    <source>
        <dbReference type="Pfam" id="PF03460"/>
    </source>
</evidence>
<dbReference type="GO" id="GO:0043818">
    <property type="term" value="F:precorrin-3B synthase activity"/>
    <property type="evidence" value="ECO:0007669"/>
    <property type="project" value="UniProtKB-EC"/>
</dbReference>